<organism evidence="3 4">
    <name type="scientific">Thermobifida halotolerans</name>
    <dbReference type="NCBI Taxonomy" id="483545"/>
    <lineage>
        <taxon>Bacteria</taxon>
        <taxon>Bacillati</taxon>
        <taxon>Actinomycetota</taxon>
        <taxon>Actinomycetes</taxon>
        <taxon>Streptosporangiales</taxon>
        <taxon>Nocardiopsidaceae</taxon>
        <taxon>Thermobifida</taxon>
    </lineage>
</organism>
<dbReference type="EMBL" id="CP063196">
    <property type="protein sequence ID" value="UOE21937.1"/>
    <property type="molecule type" value="Genomic_DNA"/>
</dbReference>
<gene>
    <name evidence="3" type="ORF">NI17_008265</name>
</gene>
<evidence type="ECO:0000313" key="4">
    <source>
        <dbReference type="Proteomes" id="UP000265719"/>
    </source>
</evidence>
<dbReference type="InterPro" id="IPR000873">
    <property type="entry name" value="AMP-dep_synth/lig_dom"/>
</dbReference>
<evidence type="ECO:0000259" key="2">
    <source>
        <dbReference type="Pfam" id="PF14535"/>
    </source>
</evidence>
<accession>A0A399G4X9</accession>
<dbReference type="SUPFAM" id="SSF56801">
    <property type="entry name" value="Acetyl-CoA synthetase-like"/>
    <property type="match status" value="1"/>
</dbReference>
<dbReference type="Pfam" id="PF00501">
    <property type="entry name" value="AMP-binding"/>
    <property type="match status" value="1"/>
</dbReference>
<evidence type="ECO:0000259" key="1">
    <source>
        <dbReference type="Pfam" id="PF00501"/>
    </source>
</evidence>
<dbReference type="InterPro" id="IPR028154">
    <property type="entry name" value="AMP-dep_Lig_C"/>
</dbReference>
<proteinExistence type="predicted"/>
<dbReference type="KEGG" id="thao:NI17_008265"/>
<dbReference type="PANTHER" id="PTHR43845:SF1">
    <property type="entry name" value="BLR5969 PROTEIN"/>
    <property type="match status" value="1"/>
</dbReference>
<reference evidence="3" key="1">
    <citation type="submission" date="2020-10" db="EMBL/GenBank/DDBJ databases">
        <title>De novo genome project of the cellulose decomposer Thermobifida halotolerans type strain.</title>
        <authorList>
            <person name="Nagy I."/>
            <person name="Horvath B."/>
            <person name="Kukolya J."/>
            <person name="Nagy I."/>
            <person name="Orsini M."/>
        </authorList>
    </citation>
    <scope>NUCLEOTIDE SEQUENCE</scope>
    <source>
        <strain evidence="3">DSM 44931</strain>
    </source>
</reference>
<feature type="domain" description="AMP-dependent synthetase/ligase" evidence="1">
    <location>
        <begin position="76"/>
        <end position="274"/>
    </location>
</feature>
<dbReference type="OrthoDB" id="580775at2"/>
<dbReference type="Gene3D" id="3.30.300.30">
    <property type="match status" value="1"/>
</dbReference>
<sequence>MPRQDLAEWQWRKLRRALEHARRNSKFWSERLPEDVESLQDYFDRVPLLHKSDLVAAQQVAPPYGTLPSTDPALGMCFYQTSGTSGNPPIRIFDTARDRAWTVDMWCTALYGAGVRPHHRGMVAFGYGLFMGFWGMHYAMERLGCTVVPAGSMDSRARIRLIVDQGIEVLGCTPTYAMRLIETAREMGVDLAEEANVKIVVTGAEPRPETTTRAISTAFGARVYNFAGMTELGTVFMFECPEKADGCHIIETGVIEEVLHPETRQPVEYGEQGVRVMTGLGREGIQTFRYWTDDLVVKRPWQECGCGRTWDWYDGGILGRRDDMRKVRGISLTPMMVEDVVRGFGEVSEFQTAIRTVRGLDTVVIRVEPRADAAADAADLCARISAAMKYETGIRPEVEAVAPGDLPRFEVKAARFHDERTS</sequence>
<feature type="domain" description="AMP-dependent ligase C-terminal" evidence="2">
    <location>
        <begin position="329"/>
        <end position="420"/>
    </location>
</feature>
<dbReference type="AlphaFoldDB" id="A0A399G4X9"/>
<protein>
    <submittedName>
        <fullName evidence="3">AMP-binding protein</fullName>
    </submittedName>
</protein>
<dbReference type="InterPro" id="IPR042099">
    <property type="entry name" value="ANL_N_sf"/>
</dbReference>
<name>A0A399G4X9_9ACTN</name>
<dbReference type="InterPro" id="IPR045851">
    <property type="entry name" value="AMP-bd_C_sf"/>
</dbReference>
<keyword evidence="4" id="KW-1185">Reference proteome</keyword>
<dbReference type="Proteomes" id="UP000265719">
    <property type="component" value="Chromosome"/>
</dbReference>
<dbReference type="Gene3D" id="3.40.50.12780">
    <property type="entry name" value="N-terminal domain of ligase-like"/>
    <property type="match status" value="1"/>
</dbReference>
<dbReference type="Pfam" id="PF14535">
    <property type="entry name" value="AMP-binding_C_2"/>
    <property type="match status" value="1"/>
</dbReference>
<dbReference type="PANTHER" id="PTHR43845">
    <property type="entry name" value="BLR5969 PROTEIN"/>
    <property type="match status" value="1"/>
</dbReference>
<evidence type="ECO:0000313" key="3">
    <source>
        <dbReference type="EMBL" id="UOE21937.1"/>
    </source>
</evidence>